<evidence type="ECO:0000256" key="2">
    <source>
        <dbReference type="ARBA" id="ARBA00008404"/>
    </source>
</evidence>
<keyword evidence="5" id="KW-1185">Reference proteome</keyword>
<dbReference type="NCBIfam" id="TIGR01300">
    <property type="entry name" value="CPA3_mnhG_phaG"/>
    <property type="match status" value="1"/>
</dbReference>
<reference evidence="4 5" key="1">
    <citation type="submission" date="2019-08" db="EMBL/GenBank/DDBJ databases">
        <title>In-depth cultivation of the pig gut microbiome towards novel bacterial diversity and tailored functional studies.</title>
        <authorList>
            <person name="Wylensek D."/>
            <person name="Hitch T.C.A."/>
            <person name="Clavel T."/>
        </authorList>
    </citation>
    <scope>NUCLEOTIDE SEQUENCE [LARGE SCALE GENOMIC DNA]</scope>
    <source>
        <strain evidence="4 5">WCA-MUC-591-APC-4B</strain>
    </source>
</reference>
<protein>
    <submittedName>
        <fullName evidence="4">Monovalent cation/H(+) antiporter subunit G</fullName>
    </submittedName>
</protein>
<dbReference type="Pfam" id="PF03334">
    <property type="entry name" value="PhaG_MnhG_YufB"/>
    <property type="match status" value="1"/>
</dbReference>
<organism evidence="4 5">
    <name type="scientific">Mogibacterium kristiansenii</name>
    <dbReference type="NCBI Taxonomy" id="2606708"/>
    <lineage>
        <taxon>Bacteria</taxon>
        <taxon>Bacillati</taxon>
        <taxon>Bacillota</taxon>
        <taxon>Clostridia</taxon>
        <taxon>Peptostreptococcales</taxon>
        <taxon>Anaerovoracaceae</taxon>
        <taxon>Mogibacterium</taxon>
    </lineage>
</organism>
<comment type="caution">
    <text evidence="4">The sequence shown here is derived from an EMBL/GenBank/DDBJ whole genome shotgun (WGS) entry which is preliminary data.</text>
</comment>
<evidence type="ECO:0000256" key="3">
    <source>
        <dbReference type="SAM" id="Phobius"/>
    </source>
</evidence>
<keyword evidence="3" id="KW-0812">Transmembrane</keyword>
<dbReference type="Proteomes" id="UP000469424">
    <property type="component" value="Unassembled WGS sequence"/>
</dbReference>
<sequence>MDIRTIISAALILVGAIFLWTAAIGVVRFPDFFSRLHAAGIGDTLGALLLTVGIMVKTGLTLLSLKVFLVYVIYLITNPLGTNLIILEAVHARDYQGYNGKRIKKEKGDDRDVDADA</sequence>
<comment type="similarity">
    <text evidence="2">Belongs to the CPA3 antiporters (TC 2.A.63) subunit G family.</text>
</comment>
<feature type="transmembrane region" description="Helical" evidence="3">
    <location>
        <begin position="36"/>
        <end position="56"/>
    </location>
</feature>
<evidence type="ECO:0000256" key="1">
    <source>
        <dbReference type="ARBA" id="ARBA00004141"/>
    </source>
</evidence>
<name>A0A6N7X325_9FIRM</name>
<dbReference type="InterPro" id="IPR005133">
    <property type="entry name" value="PhaG_MnhG_YufB"/>
</dbReference>
<keyword evidence="3" id="KW-0472">Membrane</keyword>
<evidence type="ECO:0000313" key="5">
    <source>
        <dbReference type="Proteomes" id="UP000469424"/>
    </source>
</evidence>
<dbReference type="EMBL" id="VUNA01000001">
    <property type="protein sequence ID" value="MST69922.1"/>
    <property type="molecule type" value="Genomic_DNA"/>
</dbReference>
<dbReference type="GO" id="GO:0015385">
    <property type="term" value="F:sodium:proton antiporter activity"/>
    <property type="evidence" value="ECO:0007669"/>
    <property type="project" value="TreeGrafter"/>
</dbReference>
<dbReference type="RefSeq" id="WP_154553476.1">
    <property type="nucleotide sequence ID" value="NZ_JAQXUZ010000004.1"/>
</dbReference>
<dbReference type="AlphaFoldDB" id="A0A6N7X325"/>
<comment type="subcellular location">
    <subcellularLocation>
        <location evidence="1">Membrane</location>
        <topology evidence="1">Multi-pass membrane protein</topology>
    </subcellularLocation>
</comment>
<evidence type="ECO:0000313" key="4">
    <source>
        <dbReference type="EMBL" id="MST69922.1"/>
    </source>
</evidence>
<proteinExistence type="inferred from homology"/>
<feature type="transmembrane region" description="Helical" evidence="3">
    <location>
        <begin position="6"/>
        <end position="29"/>
    </location>
</feature>
<keyword evidence="3" id="KW-1133">Transmembrane helix</keyword>
<dbReference type="PANTHER" id="PTHR34703">
    <property type="entry name" value="ANTIPORTER SUBUNIT MNHG2-RELATED"/>
    <property type="match status" value="1"/>
</dbReference>
<accession>A0A6N7X325</accession>
<dbReference type="PANTHER" id="PTHR34703:SF1">
    <property type="entry name" value="ANTIPORTER SUBUNIT MNHG2-RELATED"/>
    <property type="match status" value="1"/>
</dbReference>
<feature type="transmembrane region" description="Helical" evidence="3">
    <location>
        <begin position="68"/>
        <end position="87"/>
    </location>
</feature>
<gene>
    <name evidence="4" type="ORF">FYJ65_00965</name>
</gene>